<keyword evidence="4" id="KW-0539">Nucleus</keyword>
<dbReference type="AlphaFoldDB" id="W6QLZ0"/>
<reference evidence="5" key="1">
    <citation type="journal article" date="2014" name="Nat. Commun.">
        <title>Multiple recent horizontal transfers of a large genomic region in cheese making fungi.</title>
        <authorList>
            <person name="Cheeseman K."/>
            <person name="Ropars J."/>
            <person name="Renault P."/>
            <person name="Dupont J."/>
            <person name="Gouzy J."/>
            <person name="Branca A."/>
            <person name="Abraham A.L."/>
            <person name="Ceppi M."/>
            <person name="Conseiller E."/>
            <person name="Debuchy R."/>
            <person name="Malagnac F."/>
            <person name="Goarin A."/>
            <person name="Silar P."/>
            <person name="Lacoste S."/>
            <person name="Sallet E."/>
            <person name="Bensimon A."/>
            <person name="Giraud T."/>
            <person name="Brygoo Y."/>
        </authorList>
    </citation>
    <scope>NUCLEOTIDE SEQUENCE [LARGE SCALE GENOMIC DNA]</scope>
    <source>
        <strain evidence="5">FM164</strain>
    </source>
</reference>
<dbReference type="OrthoDB" id="4330117at2759"/>
<dbReference type="GO" id="GO:0000981">
    <property type="term" value="F:DNA-binding transcription factor activity, RNA polymerase II-specific"/>
    <property type="evidence" value="ECO:0007669"/>
    <property type="project" value="InterPro"/>
</dbReference>
<evidence type="ECO:0000313" key="5">
    <source>
        <dbReference type="EMBL" id="CDM37833.1"/>
    </source>
</evidence>
<dbReference type="STRING" id="1365484.W6QLZ0"/>
<dbReference type="EMBL" id="HG792021">
    <property type="protein sequence ID" value="CDM37833.1"/>
    <property type="molecule type" value="Genomic_DNA"/>
</dbReference>
<keyword evidence="3" id="KW-0804">Transcription</keyword>
<sequence>MNMLVHDLVLAHLACDRYHGQKLHCRRESNSSTCVRCARAGVRCTPRQMRFSNPLETIRYAPDLY</sequence>
<dbReference type="SUPFAM" id="SSF57701">
    <property type="entry name" value="Zn2/Cys6 DNA-binding domain"/>
    <property type="match status" value="1"/>
</dbReference>
<evidence type="ECO:0000256" key="1">
    <source>
        <dbReference type="ARBA" id="ARBA00023015"/>
    </source>
</evidence>
<dbReference type="InterPro" id="IPR036864">
    <property type="entry name" value="Zn2-C6_fun-type_DNA-bd_sf"/>
</dbReference>
<keyword evidence="2 5" id="KW-0238">DNA-binding</keyword>
<keyword evidence="6" id="KW-1185">Reference proteome</keyword>
<dbReference type="GO" id="GO:0008270">
    <property type="term" value="F:zinc ion binding"/>
    <property type="evidence" value="ECO:0007669"/>
    <property type="project" value="InterPro"/>
</dbReference>
<evidence type="ECO:0000256" key="3">
    <source>
        <dbReference type="ARBA" id="ARBA00023163"/>
    </source>
</evidence>
<gene>
    <name evidence="5" type="ORF">PROQFM164_S07g000181</name>
</gene>
<dbReference type="Gene3D" id="4.10.240.10">
    <property type="entry name" value="Zn(2)-C6 fungal-type DNA-binding domain"/>
    <property type="match status" value="1"/>
</dbReference>
<dbReference type="Proteomes" id="UP000030686">
    <property type="component" value="Unassembled WGS sequence"/>
</dbReference>
<proteinExistence type="predicted"/>
<name>W6QLZ0_PENRF</name>
<evidence type="ECO:0000313" key="6">
    <source>
        <dbReference type="Proteomes" id="UP000030686"/>
    </source>
</evidence>
<keyword evidence="1" id="KW-0805">Transcription regulation</keyword>
<accession>W6QLZ0</accession>
<protein>
    <submittedName>
        <fullName evidence="5">Zn(2)-C6 fungal-type DNA-binding domain</fullName>
    </submittedName>
</protein>
<organism evidence="5 6">
    <name type="scientific">Penicillium roqueforti (strain FM164)</name>
    <dbReference type="NCBI Taxonomy" id="1365484"/>
    <lineage>
        <taxon>Eukaryota</taxon>
        <taxon>Fungi</taxon>
        <taxon>Dikarya</taxon>
        <taxon>Ascomycota</taxon>
        <taxon>Pezizomycotina</taxon>
        <taxon>Eurotiomycetes</taxon>
        <taxon>Eurotiomycetidae</taxon>
        <taxon>Eurotiales</taxon>
        <taxon>Aspergillaceae</taxon>
        <taxon>Penicillium</taxon>
    </lineage>
</organism>
<evidence type="ECO:0000256" key="4">
    <source>
        <dbReference type="ARBA" id="ARBA00023242"/>
    </source>
</evidence>
<evidence type="ECO:0000256" key="2">
    <source>
        <dbReference type="ARBA" id="ARBA00023125"/>
    </source>
</evidence>
<dbReference type="GO" id="GO:0003677">
    <property type="term" value="F:DNA binding"/>
    <property type="evidence" value="ECO:0007669"/>
    <property type="project" value="UniProtKB-KW"/>
</dbReference>